<keyword evidence="3" id="KW-1185">Reference proteome</keyword>
<protein>
    <submittedName>
        <fullName evidence="2">Uncharacterized protein</fullName>
    </submittedName>
</protein>
<sequence length="151" mass="16494">MEEEREEPIEECVGLLLGNVVPAVGQDDAVEPLGHRVEEGAEPFVLSVGSGDAEDRHGERVPLAPVVLSDVLRWNADVRVEPGPQTLAAPSEFGRQVVDPDETPADGDPVPRPGHRRVHRRPRLESAREQRVREGEAVLPRGDFAQLLADP</sequence>
<evidence type="ECO:0000256" key="1">
    <source>
        <dbReference type="SAM" id="MobiDB-lite"/>
    </source>
</evidence>
<dbReference type="Proteomes" id="UP000502665">
    <property type="component" value="Chromosome"/>
</dbReference>
<proteinExistence type="predicted"/>
<organism evidence="2 3">
    <name type="scientific">Streptomyces asoensis</name>
    <dbReference type="NCBI Taxonomy" id="249586"/>
    <lineage>
        <taxon>Bacteria</taxon>
        <taxon>Bacillati</taxon>
        <taxon>Actinomycetota</taxon>
        <taxon>Actinomycetes</taxon>
        <taxon>Kitasatosporales</taxon>
        <taxon>Streptomycetaceae</taxon>
        <taxon>Streptomyces</taxon>
    </lineage>
</organism>
<accession>A0A6M4X065</accession>
<reference evidence="2" key="1">
    <citation type="submission" date="2020-03" db="EMBL/GenBank/DDBJ databases">
        <title>Molecular networking-based the target discovery of potent antiproliferative macrolactams: 5/6/7/16 polycyclic ansamycins and glycosylated trienomycin from Streptomyces cacaoi subsp. asoensis.</title>
        <authorList>
            <person name="Liu L.-L."/>
        </authorList>
    </citation>
    <scope>NUCLEOTIDE SEQUENCE [LARGE SCALE GENOMIC DNA]</scope>
    <source>
        <strain evidence="2">H2S5</strain>
    </source>
</reference>
<dbReference type="EMBL" id="CP049838">
    <property type="protein sequence ID" value="QJT06190.1"/>
    <property type="molecule type" value="Genomic_DNA"/>
</dbReference>
<evidence type="ECO:0000313" key="3">
    <source>
        <dbReference type="Proteomes" id="UP000502665"/>
    </source>
</evidence>
<evidence type="ECO:0000313" key="2">
    <source>
        <dbReference type="EMBL" id="QJT06190.1"/>
    </source>
</evidence>
<name>A0A6M4X065_9ACTN</name>
<feature type="region of interest" description="Disordered" evidence="1">
    <location>
        <begin position="83"/>
        <end position="137"/>
    </location>
</feature>
<dbReference type="AlphaFoldDB" id="A0A6M4X065"/>
<feature type="compositionally biased region" description="Basic and acidic residues" evidence="1">
    <location>
        <begin position="123"/>
        <end position="136"/>
    </location>
</feature>
<feature type="compositionally biased region" description="Basic residues" evidence="1">
    <location>
        <begin position="113"/>
        <end position="122"/>
    </location>
</feature>
<gene>
    <name evidence="2" type="ORF">G9272_42620</name>
</gene>